<evidence type="ECO:0000313" key="1">
    <source>
        <dbReference type="EMBL" id="KAI4302938.1"/>
    </source>
</evidence>
<reference evidence="2" key="1">
    <citation type="journal article" date="2023" name="Front. Plant Sci.">
        <title>Chromosomal-level genome assembly of Melastoma candidum provides insights into trichome evolution.</title>
        <authorList>
            <person name="Zhong Y."/>
            <person name="Wu W."/>
            <person name="Sun C."/>
            <person name="Zou P."/>
            <person name="Liu Y."/>
            <person name="Dai S."/>
            <person name="Zhou R."/>
        </authorList>
    </citation>
    <scope>NUCLEOTIDE SEQUENCE [LARGE SCALE GENOMIC DNA]</scope>
</reference>
<comment type="caution">
    <text evidence="1">The sequence shown here is derived from an EMBL/GenBank/DDBJ whole genome shotgun (WGS) entry which is preliminary data.</text>
</comment>
<dbReference type="Proteomes" id="UP001057402">
    <property type="component" value="Chromosome 12"/>
</dbReference>
<proteinExistence type="predicted"/>
<name>A0ACB9L1T8_9MYRT</name>
<organism evidence="1 2">
    <name type="scientific">Melastoma candidum</name>
    <dbReference type="NCBI Taxonomy" id="119954"/>
    <lineage>
        <taxon>Eukaryota</taxon>
        <taxon>Viridiplantae</taxon>
        <taxon>Streptophyta</taxon>
        <taxon>Embryophyta</taxon>
        <taxon>Tracheophyta</taxon>
        <taxon>Spermatophyta</taxon>
        <taxon>Magnoliopsida</taxon>
        <taxon>eudicotyledons</taxon>
        <taxon>Gunneridae</taxon>
        <taxon>Pentapetalae</taxon>
        <taxon>rosids</taxon>
        <taxon>malvids</taxon>
        <taxon>Myrtales</taxon>
        <taxon>Melastomataceae</taxon>
        <taxon>Melastomatoideae</taxon>
        <taxon>Melastomateae</taxon>
        <taxon>Melastoma</taxon>
    </lineage>
</organism>
<gene>
    <name evidence="1" type="ORF">MLD38_038626</name>
</gene>
<protein>
    <submittedName>
        <fullName evidence="1">Uncharacterized protein</fullName>
    </submittedName>
</protein>
<dbReference type="EMBL" id="CM042891">
    <property type="protein sequence ID" value="KAI4302938.1"/>
    <property type="molecule type" value="Genomic_DNA"/>
</dbReference>
<sequence length="212" mass="23225">MARSDQAKPLAPLSGYYPRSDEVDEAISAEFDLHRRYCCLRCCGCAAAVLLILLVTILVLFFTVLHIKDPVLTADRVAFHQLLRSTSLGVSNFTVEITVSVRNPNAAAFHYENMTTRLYYGGDVVGEGEVVPPGKVGARGRKQLNVTVEVEGGKVAGAEPFAGDWRSGNLSFHSETRVPGRVKLTDAIKKKLVARLDCDLTYVVDTQQVIKN</sequence>
<keyword evidence="2" id="KW-1185">Reference proteome</keyword>
<evidence type="ECO:0000313" key="2">
    <source>
        <dbReference type="Proteomes" id="UP001057402"/>
    </source>
</evidence>
<accession>A0ACB9L1T8</accession>